<organism evidence="1 2">
    <name type="scientific">Aliidiomarina shirensis</name>
    <dbReference type="NCBI Taxonomy" id="1048642"/>
    <lineage>
        <taxon>Bacteria</taxon>
        <taxon>Pseudomonadati</taxon>
        <taxon>Pseudomonadota</taxon>
        <taxon>Gammaproteobacteria</taxon>
        <taxon>Alteromonadales</taxon>
        <taxon>Idiomarinaceae</taxon>
        <taxon>Aliidiomarina</taxon>
    </lineage>
</organism>
<dbReference type="RefSeq" id="WP_126806390.1">
    <property type="nucleotide sequence ID" value="NZ_PIPP01000002.1"/>
</dbReference>
<dbReference type="InterPro" id="IPR017136">
    <property type="entry name" value="UCP037205"/>
</dbReference>
<sequence length="53" mass="6508">MKKQHLPSKMCVACQRPFAWRKKWAKVWDEVRYCSERCRRNRTTGKKHSDIKN</sequence>
<dbReference type="PANTHER" id="PTHR37463">
    <property type="entry name" value="GSL3115 PROTEIN"/>
    <property type="match status" value="1"/>
</dbReference>
<keyword evidence="2" id="KW-1185">Reference proteome</keyword>
<dbReference type="AlphaFoldDB" id="A0A432WU20"/>
<proteinExistence type="predicted"/>
<gene>
    <name evidence="1" type="ORF">CWE13_04775</name>
</gene>
<dbReference type="Proteomes" id="UP000286934">
    <property type="component" value="Unassembled WGS sequence"/>
</dbReference>
<dbReference type="OrthoDB" id="27194at2"/>
<dbReference type="PIRSF" id="PIRSF037205">
    <property type="entry name" value="UCP037205"/>
    <property type="match status" value="1"/>
</dbReference>
<dbReference type="EMBL" id="PIPP01000002">
    <property type="protein sequence ID" value="RUO37281.1"/>
    <property type="molecule type" value="Genomic_DNA"/>
</dbReference>
<comment type="caution">
    <text evidence="1">The sequence shown here is derived from an EMBL/GenBank/DDBJ whole genome shotgun (WGS) entry which is preliminary data.</text>
</comment>
<dbReference type="PANTHER" id="PTHR37463:SF1">
    <property type="entry name" value="DUF2256 DOMAIN-CONTAINING PROTEIN"/>
    <property type="match status" value="1"/>
</dbReference>
<accession>A0A432WU20</accession>
<name>A0A432WU20_9GAMM</name>
<dbReference type="Pfam" id="PF10013">
    <property type="entry name" value="DUF2256"/>
    <property type="match status" value="1"/>
</dbReference>
<evidence type="ECO:0000313" key="1">
    <source>
        <dbReference type="EMBL" id="RUO37281.1"/>
    </source>
</evidence>
<reference evidence="2" key="1">
    <citation type="journal article" date="2018" name="Front. Microbiol.">
        <title>Genome-Based Analysis Reveals the Taxonomy and Diversity of the Family Idiomarinaceae.</title>
        <authorList>
            <person name="Liu Y."/>
            <person name="Lai Q."/>
            <person name="Shao Z."/>
        </authorList>
    </citation>
    <scope>NUCLEOTIDE SEQUENCE [LARGE SCALE GENOMIC DNA]</scope>
    <source>
        <strain evidence="2">AIS</strain>
    </source>
</reference>
<evidence type="ECO:0000313" key="2">
    <source>
        <dbReference type="Proteomes" id="UP000286934"/>
    </source>
</evidence>
<protein>
    <submittedName>
        <fullName evidence="1">DUF2256 domain-containing protein</fullName>
    </submittedName>
</protein>